<evidence type="ECO:0000256" key="4">
    <source>
        <dbReference type="ARBA" id="ARBA00022777"/>
    </source>
</evidence>
<dbReference type="AlphaFoldDB" id="A0A7S0PP22"/>
<gene>
    <name evidence="8" type="ORF">OMED0929_LOCUS6763</name>
</gene>
<keyword evidence="4" id="KW-0418">Kinase</keyword>
<feature type="region of interest" description="Disordered" evidence="6">
    <location>
        <begin position="283"/>
        <end position="312"/>
    </location>
</feature>
<keyword evidence="2" id="KW-0808">Transferase</keyword>
<evidence type="ECO:0000256" key="5">
    <source>
        <dbReference type="ARBA" id="ARBA00022840"/>
    </source>
</evidence>
<proteinExistence type="predicted"/>
<evidence type="ECO:0000313" key="8">
    <source>
        <dbReference type="EMBL" id="CAD8588052.1"/>
    </source>
</evidence>
<evidence type="ECO:0000256" key="1">
    <source>
        <dbReference type="ARBA" id="ARBA00022527"/>
    </source>
</evidence>
<dbReference type="FunFam" id="1.10.510.10:FF:000571">
    <property type="entry name" value="Maternal embryonic leucine zipper kinase"/>
    <property type="match status" value="1"/>
</dbReference>
<evidence type="ECO:0000256" key="3">
    <source>
        <dbReference type="ARBA" id="ARBA00022741"/>
    </source>
</evidence>
<dbReference type="PANTHER" id="PTHR24353">
    <property type="entry name" value="CYCLIC NUCLEOTIDE-DEPENDENT PROTEIN KINASE"/>
    <property type="match status" value="1"/>
</dbReference>
<dbReference type="Gene3D" id="1.10.510.10">
    <property type="entry name" value="Transferase(Phosphotransferase) domain 1"/>
    <property type="match status" value="1"/>
</dbReference>
<accession>A0A7S0PP22</accession>
<dbReference type="InterPro" id="IPR011009">
    <property type="entry name" value="Kinase-like_dom_sf"/>
</dbReference>
<feature type="compositionally biased region" description="Low complexity" evidence="6">
    <location>
        <begin position="16"/>
        <end position="26"/>
    </location>
</feature>
<evidence type="ECO:0000256" key="6">
    <source>
        <dbReference type="SAM" id="MobiDB-lite"/>
    </source>
</evidence>
<dbReference type="PROSITE" id="PS00108">
    <property type="entry name" value="PROTEIN_KINASE_ST"/>
    <property type="match status" value="1"/>
</dbReference>
<dbReference type="PROSITE" id="PS50011">
    <property type="entry name" value="PROTEIN_KINASE_DOM"/>
    <property type="match status" value="1"/>
</dbReference>
<dbReference type="EMBL" id="HBEW01008006">
    <property type="protein sequence ID" value="CAD8588052.1"/>
    <property type="molecule type" value="Transcribed_RNA"/>
</dbReference>
<evidence type="ECO:0000256" key="2">
    <source>
        <dbReference type="ARBA" id="ARBA00022679"/>
    </source>
</evidence>
<keyword evidence="5" id="KW-0067">ATP-binding</keyword>
<organism evidence="8">
    <name type="scientific">Ostreococcus mediterraneus</name>
    <dbReference type="NCBI Taxonomy" id="1486918"/>
    <lineage>
        <taxon>Eukaryota</taxon>
        <taxon>Viridiplantae</taxon>
        <taxon>Chlorophyta</taxon>
        <taxon>Mamiellophyceae</taxon>
        <taxon>Mamiellales</taxon>
        <taxon>Bathycoccaceae</taxon>
        <taxon>Ostreococcus</taxon>
    </lineage>
</organism>
<dbReference type="Gene3D" id="3.30.200.20">
    <property type="entry name" value="Phosphorylase Kinase, domain 1"/>
    <property type="match status" value="1"/>
</dbReference>
<feature type="region of interest" description="Disordered" evidence="6">
    <location>
        <begin position="109"/>
        <end position="151"/>
    </location>
</feature>
<feature type="region of interest" description="Disordered" evidence="6">
    <location>
        <begin position="1"/>
        <end position="53"/>
    </location>
</feature>
<evidence type="ECO:0000259" key="7">
    <source>
        <dbReference type="PROSITE" id="PS50011"/>
    </source>
</evidence>
<feature type="compositionally biased region" description="Basic and acidic residues" evidence="6">
    <location>
        <begin position="292"/>
        <end position="309"/>
    </location>
</feature>
<protein>
    <recommendedName>
        <fullName evidence="7">Protein kinase domain-containing protein</fullName>
    </recommendedName>
</protein>
<dbReference type="GO" id="GO:0005952">
    <property type="term" value="C:cAMP-dependent protein kinase complex"/>
    <property type="evidence" value="ECO:0007669"/>
    <property type="project" value="TreeGrafter"/>
</dbReference>
<sequence length="663" mass="72797">MRAATTRDDGSVRAKTTTGTTTTTTTSGDAAKGSANGIHQFDDDSSENSEGGEGDIVRMMMRASRARAMGTTTPSEDGASVAHVSTATHVASMKDVMFTTTTTMMATTTATTQSSRASSPLDGAIQGEGRAARGKPPPRRVNSIAKGRPRAATSDALMMEHRGYVHGGMHHHNQHNHNAVLQGTGHGRGGPTTSPSKAAHGEDATAWVMNGGFDFGRGMTRAESSVDVNVMMTSSSESDDTNAEQGDGASLDAPLAFKETARAAYLRTTASAVELRDLVGVKTPPQLSHIGGQERAKQREKPQTREEQRGNLGSEFVEAEYAEGTPDWKFMSQTTCFKDFVILRELGRGLCGTVYLAKYRATDQLVAFKVMRKQKLIDVGEIRHAVREREIHARVNQGPFIDKLLHAYQDRWALYLVLEYAPCGDLFQAMNYHGLPSLHDAKVYTTQCALAIEYIHQCGYVYRDLKPENILLDTNGCVRLADFGMAKRLDTADERAYTICGTAQYMSPEVLTHRGCRFEADLWALGILIYELCSGGTPFGADKGTRQELYRKLMNHQNATMTFPTWFDQDTCSIVKALLHENERARLGANGAFTDIYAHPWFAPTSQVEVLKGLTLPRLQPRRRNIVYDMKLRESIASGDIPWECGSLVTDLEHLTLYQSFGA</sequence>
<reference evidence="8" key="1">
    <citation type="submission" date="2021-01" db="EMBL/GenBank/DDBJ databases">
        <authorList>
            <person name="Corre E."/>
            <person name="Pelletier E."/>
            <person name="Niang G."/>
            <person name="Scheremetjew M."/>
            <person name="Finn R."/>
            <person name="Kale V."/>
            <person name="Holt S."/>
            <person name="Cochrane G."/>
            <person name="Meng A."/>
            <person name="Brown T."/>
            <person name="Cohen L."/>
        </authorList>
    </citation>
    <scope>NUCLEOTIDE SEQUENCE</scope>
    <source>
        <strain evidence="8">Clade-D-RCC2572</strain>
    </source>
</reference>
<dbReference type="GO" id="GO:0005524">
    <property type="term" value="F:ATP binding"/>
    <property type="evidence" value="ECO:0007669"/>
    <property type="project" value="UniProtKB-KW"/>
</dbReference>
<dbReference type="PANTHER" id="PTHR24353:SF37">
    <property type="entry name" value="CAMP-DEPENDENT PROTEIN KINASE CATALYTIC SUBUNIT PRKX"/>
    <property type="match status" value="1"/>
</dbReference>
<feature type="compositionally biased region" description="Basic and acidic residues" evidence="6">
    <location>
        <begin position="1"/>
        <end position="12"/>
    </location>
</feature>
<feature type="domain" description="Protein kinase" evidence="7">
    <location>
        <begin position="340"/>
        <end position="602"/>
    </location>
</feature>
<name>A0A7S0PP22_9CHLO</name>
<feature type="compositionally biased region" description="Acidic residues" evidence="6">
    <location>
        <begin position="43"/>
        <end position="53"/>
    </location>
</feature>
<dbReference type="SMART" id="SM00220">
    <property type="entry name" value="S_TKc"/>
    <property type="match status" value="1"/>
</dbReference>
<keyword evidence="3" id="KW-0547">Nucleotide-binding</keyword>
<keyword evidence="1" id="KW-0723">Serine/threonine-protein kinase</keyword>
<dbReference type="SUPFAM" id="SSF56112">
    <property type="entry name" value="Protein kinase-like (PK-like)"/>
    <property type="match status" value="1"/>
</dbReference>
<dbReference type="Pfam" id="PF00069">
    <property type="entry name" value="Pkinase"/>
    <property type="match status" value="1"/>
</dbReference>
<dbReference type="InterPro" id="IPR000719">
    <property type="entry name" value="Prot_kinase_dom"/>
</dbReference>
<dbReference type="InterPro" id="IPR008271">
    <property type="entry name" value="Ser/Thr_kinase_AS"/>
</dbReference>
<dbReference type="GO" id="GO:0004691">
    <property type="term" value="F:cAMP-dependent protein kinase activity"/>
    <property type="evidence" value="ECO:0007669"/>
    <property type="project" value="TreeGrafter"/>
</dbReference>